<organism evidence="1 2">
    <name type="scientific">Sphingomonas floccifaciens</name>
    <dbReference type="NCBI Taxonomy" id="1844115"/>
    <lineage>
        <taxon>Bacteria</taxon>
        <taxon>Pseudomonadati</taxon>
        <taxon>Pseudomonadota</taxon>
        <taxon>Alphaproteobacteria</taxon>
        <taxon>Sphingomonadales</taxon>
        <taxon>Sphingomonadaceae</taxon>
        <taxon>Sphingomonas</taxon>
    </lineage>
</organism>
<dbReference type="EMBL" id="JBHUFC010000024">
    <property type="protein sequence ID" value="MFD1789705.1"/>
    <property type="molecule type" value="Genomic_DNA"/>
</dbReference>
<name>A0ABW4NHS7_9SPHN</name>
<proteinExistence type="predicted"/>
<comment type="caution">
    <text evidence="1">The sequence shown here is derived from an EMBL/GenBank/DDBJ whole genome shotgun (WGS) entry which is preliminary data.</text>
</comment>
<protein>
    <submittedName>
        <fullName evidence="1">Uncharacterized protein</fullName>
    </submittedName>
</protein>
<dbReference type="Proteomes" id="UP001597283">
    <property type="component" value="Unassembled WGS sequence"/>
</dbReference>
<accession>A0ABW4NHS7</accession>
<evidence type="ECO:0000313" key="1">
    <source>
        <dbReference type="EMBL" id="MFD1789705.1"/>
    </source>
</evidence>
<sequence length="87" mass="9202">MTPFTPALRAAGWDWSAVNRAIALETSLLTAAAGDVAQQSGCAASEVLADFHGAREPVLNLLKAPKGWRDLAMMFGGTPPADWPTQH</sequence>
<evidence type="ECO:0000313" key="2">
    <source>
        <dbReference type="Proteomes" id="UP001597283"/>
    </source>
</evidence>
<keyword evidence="2" id="KW-1185">Reference proteome</keyword>
<gene>
    <name evidence="1" type="ORF">ACFSC3_19295</name>
</gene>
<reference evidence="2" key="1">
    <citation type="journal article" date="2019" name="Int. J. Syst. Evol. Microbiol.">
        <title>The Global Catalogue of Microorganisms (GCM) 10K type strain sequencing project: providing services to taxonomists for standard genome sequencing and annotation.</title>
        <authorList>
            <consortium name="The Broad Institute Genomics Platform"/>
            <consortium name="The Broad Institute Genome Sequencing Center for Infectious Disease"/>
            <person name="Wu L."/>
            <person name="Ma J."/>
        </authorList>
    </citation>
    <scope>NUCLEOTIDE SEQUENCE [LARGE SCALE GENOMIC DNA]</scope>
    <source>
        <strain evidence="2">Q85</strain>
    </source>
</reference>